<dbReference type="InterPro" id="IPR011990">
    <property type="entry name" value="TPR-like_helical_dom_sf"/>
</dbReference>
<dbReference type="InterPro" id="IPR019734">
    <property type="entry name" value="TPR_rpt"/>
</dbReference>
<protein>
    <submittedName>
        <fullName evidence="2">Uncharacterized protein</fullName>
    </submittedName>
</protein>
<dbReference type="Gene3D" id="1.25.40.10">
    <property type="entry name" value="Tetratricopeptide repeat domain"/>
    <property type="match status" value="3"/>
</dbReference>
<name>A0A6J4UW52_9BACT</name>
<proteinExistence type="predicted"/>
<dbReference type="AlphaFoldDB" id="A0A6J4UW52"/>
<dbReference type="PROSITE" id="PS50005">
    <property type="entry name" value="TPR"/>
    <property type="match status" value="1"/>
</dbReference>
<sequence>MTLNRSRHLVLTLAALALSAAIVLGGQRAGVWLGHAPGKGSGVAVSPLDSRPVSERQLAGLQAQLHERPDDIRALAQLGQLYLQRARETGDPAYYPRAEVAFKRVLERDERNVAALTGLGALALARHQFAEALAWGERARAVAPDLAAVWGVVADAQIELGMHDEALASIQRMVDIRPDLASYSRVSYARELHGYPAEAIEAMERAVAAGAPGQEPTAWTRVQLGHLRFNGGSLDGAQADYETALREFPGYIHAFAGLGRVAAARGDWATAIEQYRRATATIPLPEYVIALGEVYAASGDQAAADDAFALVRVQAKLQATGGVNTDLEFALFAADHPAPGDDPRAAVTQARAAVATRPSIHAHDALAWALYRAGEYEEAARESGLALRLGTRDALLHFHAGMIARARGDREAAREHLGEALRINPHFSILHAPEARGILAGQ</sequence>
<keyword evidence="1" id="KW-0802">TPR repeat</keyword>
<feature type="repeat" description="TPR" evidence="1">
    <location>
        <begin position="394"/>
        <end position="427"/>
    </location>
</feature>
<dbReference type="SMART" id="SM00028">
    <property type="entry name" value="TPR"/>
    <property type="match status" value="6"/>
</dbReference>
<dbReference type="SUPFAM" id="SSF48452">
    <property type="entry name" value="TPR-like"/>
    <property type="match status" value="2"/>
</dbReference>
<accession>A0A6J4UW52</accession>
<dbReference type="PANTHER" id="PTHR12558:SF13">
    <property type="entry name" value="CELL DIVISION CYCLE PROTEIN 27 HOMOLOG"/>
    <property type="match status" value="1"/>
</dbReference>
<evidence type="ECO:0000256" key="1">
    <source>
        <dbReference type="PROSITE-ProRule" id="PRU00339"/>
    </source>
</evidence>
<dbReference type="Pfam" id="PF13181">
    <property type="entry name" value="TPR_8"/>
    <property type="match status" value="1"/>
</dbReference>
<reference evidence="2" key="1">
    <citation type="submission" date="2020-02" db="EMBL/GenBank/DDBJ databases">
        <authorList>
            <person name="Meier V. D."/>
        </authorList>
    </citation>
    <scope>NUCLEOTIDE SEQUENCE</scope>
    <source>
        <strain evidence="2">AVDCRST_MAG18</strain>
    </source>
</reference>
<dbReference type="EMBL" id="CADCWN010000090">
    <property type="protein sequence ID" value="CAA9562192.1"/>
    <property type="molecule type" value="Genomic_DNA"/>
</dbReference>
<evidence type="ECO:0000313" key="2">
    <source>
        <dbReference type="EMBL" id="CAA9562192.1"/>
    </source>
</evidence>
<organism evidence="2">
    <name type="scientific">uncultured Thermomicrobiales bacterium</name>
    <dbReference type="NCBI Taxonomy" id="1645740"/>
    <lineage>
        <taxon>Bacteria</taxon>
        <taxon>Pseudomonadati</taxon>
        <taxon>Thermomicrobiota</taxon>
        <taxon>Thermomicrobia</taxon>
        <taxon>Thermomicrobiales</taxon>
        <taxon>environmental samples</taxon>
    </lineage>
</organism>
<gene>
    <name evidence="2" type="ORF">AVDCRST_MAG18-1178</name>
</gene>
<dbReference type="Pfam" id="PF13432">
    <property type="entry name" value="TPR_16"/>
    <property type="match status" value="2"/>
</dbReference>
<dbReference type="PANTHER" id="PTHR12558">
    <property type="entry name" value="CELL DIVISION CYCLE 16,23,27"/>
    <property type="match status" value="1"/>
</dbReference>